<dbReference type="Proteomes" id="UP000034793">
    <property type="component" value="Unassembled WGS sequence"/>
</dbReference>
<protein>
    <submittedName>
        <fullName evidence="2">TPR domain protein</fullName>
    </submittedName>
</protein>
<sequence length="228" mass="25547">MDKDLAQEAILHALRGNWEEAVKINTKILDDQPNDVDALNRLAKAYAEVGKFKKAISSSQKVLKLDSFNTIATKALTKWKGLKKGEHLGSGPSAADTFLEEPGKTKIVSLLHLGDTKLLAKLDCGDEVKLNPHSHRASISTENGKYIGRIPDDLSARLRQLTKYGNEYKVYIKAVTEKDVKIFIRETKRADKLRDIPSFPGEKIEYVSFTPPELVHSKEDFVADEEEE</sequence>
<dbReference type="Gene3D" id="1.25.40.10">
    <property type="entry name" value="Tetratricopeptide repeat domain"/>
    <property type="match status" value="1"/>
</dbReference>
<feature type="repeat" description="TPR" evidence="1">
    <location>
        <begin position="36"/>
        <end position="69"/>
    </location>
</feature>
<name>A0A0G0S6A0_9BACT</name>
<accession>A0A0G0S6A0</accession>
<dbReference type="SUPFAM" id="SSF48452">
    <property type="entry name" value="TPR-like"/>
    <property type="match status" value="1"/>
</dbReference>
<dbReference type="InterPro" id="IPR011990">
    <property type="entry name" value="TPR-like_helical_dom_sf"/>
</dbReference>
<dbReference type="PROSITE" id="PS50005">
    <property type="entry name" value="TPR"/>
    <property type="match status" value="1"/>
</dbReference>
<dbReference type="EMBL" id="LBXL01000010">
    <property type="protein sequence ID" value="KKR30250.1"/>
    <property type="molecule type" value="Genomic_DNA"/>
</dbReference>
<keyword evidence="1" id="KW-0802">TPR repeat</keyword>
<reference evidence="2 3" key="1">
    <citation type="journal article" date="2015" name="Nature">
        <title>rRNA introns, odd ribosomes, and small enigmatic genomes across a large radiation of phyla.</title>
        <authorList>
            <person name="Brown C.T."/>
            <person name="Hug L.A."/>
            <person name="Thomas B.C."/>
            <person name="Sharon I."/>
            <person name="Castelle C.J."/>
            <person name="Singh A."/>
            <person name="Wilkins M.J."/>
            <person name="Williams K.H."/>
            <person name="Banfield J.F."/>
        </authorList>
    </citation>
    <scope>NUCLEOTIDE SEQUENCE [LARGE SCALE GENOMIC DNA]</scope>
</reference>
<comment type="caution">
    <text evidence="2">The sequence shown here is derived from an EMBL/GenBank/DDBJ whole genome shotgun (WGS) entry which is preliminary data.</text>
</comment>
<evidence type="ECO:0000313" key="3">
    <source>
        <dbReference type="Proteomes" id="UP000034793"/>
    </source>
</evidence>
<gene>
    <name evidence="2" type="ORF">UT61_C0010G0023</name>
</gene>
<dbReference type="AlphaFoldDB" id="A0A0G0S6A0"/>
<dbReference type="SMART" id="SM00028">
    <property type="entry name" value="TPR"/>
    <property type="match status" value="1"/>
</dbReference>
<evidence type="ECO:0000313" key="2">
    <source>
        <dbReference type="EMBL" id="KKR30250.1"/>
    </source>
</evidence>
<proteinExistence type="predicted"/>
<evidence type="ECO:0000256" key="1">
    <source>
        <dbReference type="PROSITE-ProRule" id="PRU00339"/>
    </source>
</evidence>
<dbReference type="InterPro" id="IPR019734">
    <property type="entry name" value="TPR_rpt"/>
</dbReference>
<organism evidence="2 3">
    <name type="scientific">Candidatus Woesebacteria bacterium GW2011_GWA1_39_8</name>
    <dbReference type="NCBI Taxonomy" id="1618552"/>
    <lineage>
        <taxon>Bacteria</taxon>
        <taxon>Candidatus Woeseibacteriota</taxon>
    </lineage>
</organism>